<gene>
    <name evidence="5" type="ORF">BCM14_2111</name>
</gene>
<keyword evidence="6" id="KW-1185">Reference proteome</keyword>
<evidence type="ECO:0000256" key="3">
    <source>
        <dbReference type="ARBA" id="ARBA00022679"/>
    </source>
</evidence>
<dbReference type="Pfam" id="PF13641">
    <property type="entry name" value="Glyco_tranf_2_3"/>
    <property type="match status" value="1"/>
</dbReference>
<name>A0A2T0XFC9_9BURK</name>
<dbReference type="PANTHER" id="PTHR43630:SF1">
    <property type="entry name" value="POLY-BETA-1,6-N-ACETYL-D-GLUCOSAMINE SYNTHASE"/>
    <property type="match status" value="1"/>
</dbReference>
<keyword evidence="4" id="KW-0472">Membrane</keyword>
<evidence type="ECO:0000256" key="4">
    <source>
        <dbReference type="SAM" id="Phobius"/>
    </source>
</evidence>
<dbReference type="Gene3D" id="3.90.550.10">
    <property type="entry name" value="Spore Coat Polysaccharide Biosynthesis Protein SpsA, Chain A"/>
    <property type="match status" value="1"/>
</dbReference>
<evidence type="ECO:0000256" key="2">
    <source>
        <dbReference type="ARBA" id="ARBA00022676"/>
    </source>
</evidence>
<organism evidence="5 6">
    <name type="scientific">Jezberella montanilacus</name>
    <dbReference type="NCBI Taxonomy" id="323426"/>
    <lineage>
        <taxon>Bacteria</taxon>
        <taxon>Pseudomonadati</taxon>
        <taxon>Pseudomonadota</taxon>
        <taxon>Betaproteobacteria</taxon>
        <taxon>Burkholderiales</taxon>
        <taxon>Alcaligenaceae</taxon>
        <taxon>Jezberella</taxon>
    </lineage>
</organism>
<feature type="transmembrane region" description="Helical" evidence="4">
    <location>
        <begin position="338"/>
        <end position="361"/>
    </location>
</feature>
<evidence type="ECO:0000313" key="6">
    <source>
        <dbReference type="Proteomes" id="UP000238308"/>
    </source>
</evidence>
<protein>
    <submittedName>
        <fullName evidence="5">Cellulose synthase/poly-beta-1,6-N-acetylglucosamine synthase-like glycosyltransferase</fullName>
    </submittedName>
</protein>
<comment type="caution">
    <text evidence="5">The sequence shown here is derived from an EMBL/GenBank/DDBJ whole genome shotgun (WGS) entry which is preliminary data.</text>
</comment>
<dbReference type="AlphaFoldDB" id="A0A2T0XFC9"/>
<dbReference type="SUPFAM" id="SSF53448">
    <property type="entry name" value="Nucleotide-diphospho-sugar transferases"/>
    <property type="match status" value="1"/>
</dbReference>
<sequence length="403" mass="44185">MFSAVLTLIAVLVGIPAFALLTLTLAAIVRKYRGALLSQASSEPTLLLPRLAILVPAHNESHHLVPTVKSLFVQLKQRGQGDRLIVIADNCSDDTARQARQAGATVIERIAALKRGKGYALAFGVDYLRPDPPDVVVVVDADCLLSDGALSAIAQVCQETGRPVQMPSLMYATEGAGLTIRTMEFAMLMKNFVRPLGSSQLGDACHLMGTGMALPWALIAKAQLATPHIVEDLMLGIDLASLGYPAVFLPAFPVTSTFMNNPDIVRKQKERWEHGYLQVMLAKLPSMITIAFRRRDLSLAVLALDLSIPPIALYFMVLGTVLIGTGLAACFSAALYDALWTLLGVDVCFAMAIVLGWWFFGRRILTLSDLLKVPLYAIWKLPIYLTFILKKRARWIRTERDDR</sequence>
<evidence type="ECO:0000313" key="5">
    <source>
        <dbReference type="EMBL" id="PRY97649.1"/>
    </source>
</evidence>
<evidence type="ECO:0000256" key="1">
    <source>
        <dbReference type="ARBA" id="ARBA00006739"/>
    </source>
</evidence>
<keyword evidence="2" id="KW-0328">Glycosyltransferase</keyword>
<accession>A0A2T0XFC9</accession>
<dbReference type="Proteomes" id="UP000238308">
    <property type="component" value="Unassembled WGS sequence"/>
</dbReference>
<dbReference type="RefSeq" id="WP_106227949.1">
    <property type="nucleotide sequence ID" value="NZ_PVTV01000014.1"/>
</dbReference>
<keyword evidence="4" id="KW-1133">Transmembrane helix</keyword>
<comment type="similarity">
    <text evidence="1">Belongs to the glycosyltransferase 2 family.</text>
</comment>
<keyword evidence="4" id="KW-0812">Transmembrane</keyword>
<feature type="transmembrane region" description="Helical" evidence="4">
    <location>
        <begin position="373"/>
        <end position="390"/>
    </location>
</feature>
<dbReference type="InterPro" id="IPR029044">
    <property type="entry name" value="Nucleotide-diphossugar_trans"/>
</dbReference>
<dbReference type="PANTHER" id="PTHR43630">
    <property type="entry name" value="POLY-BETA-1,6-N-ACETYL-D-GLUCOSAMINE SYNTHASE"/>
    <property type="match status" value="1"/>
</dbReference>
<reference evidence="5 6" key="1">
    <citation type="submission" date="2018-03" db="EMBL/GenBank/DDBJ databases">
        <title>Genomic Encyclopedia of Type Strains, Phase III (KMG-III): the genomes of soil and plant-associated and newly described type strains.</title>
        <authorList>
            <person name="Whitman W."/>
        </authorList>
    </citation>
    <scope>NUCLEOTIDE SEQUENCE [LARGE SCALE GENOMIC DNA]</scope>
    <source>
        <strain evidence="5 6">MWH-P2sevCIIIb</strain>
    </source>
</reference>
<dbReference type="CDD" id="cd06438">
    <property type="entry name" value="EpsO_like"/>
    <property type="match status" value="1"/>
</dbReference>
<keyword evidence="3 5" id="KW-0808">Transferase</keyword>
<dbReference type="OrthoDB" id="9797391at2"/>
<proteinExistence type="inferred from homology"/>
<dbReference type="EMBL" id="PVTV01000014">
    <property type="protein sequence ID" value="PRY97649.1"/>
    <property type="molecule type" value="Genomic_DNA"/>
</dbReference>
<feature type="transmembrane region" description="Helical" evidence="4">
    <location>
        <begin position="312"/>
        <end position="331"/>
    </location>
</feature>
<dbReference type="GO" id="GO:0016757">
    <property type="term" value="F:glycosyltransferase activity"/>
    <property type="evidence" value="ECO:0007669"/>
    <property type="project" value="UniProtKB-KW"/>
</dbReference>